<evidence type="ECO:0000256" key="1">
    <source>
        <dbReference type="ARBA" id="ARBA00001947"/>
    </source>
</evidence>
<dbReference type="AlphaFoldDB" id="A0A267MN05"/>
<dbReference type="PANTHER" id="PTHR11647">
    <property type="entry name" value="HYDRANTOINASE/DIHYDROPYRIMIDINASE FAMILY MEMBER"/>
    <property type="match status" value="1"/>
</dbReference>
<evidence type="ECO:0000313" key="4">
    <source>
        <dbReference type="Proteomes" id="UP000216024"/>
    </source>
</evidence>
<protein>
    <submittedName>
        <fullName evidence="3">Amidohydrolase</fullName>
    </submittedName>
</protein>
<gene>
    <name evidence="3" type="ORF">CCE28_04595</name>
</gene>
<evidence type="ECO:0000259" key="2">
    <source>
        <dbReference type="Pfam" id="PF01979"/>
    </source>
</evidence>
<comment type="caution">
    <text evidence="3">The sequence shown here is derived from an EMBL/GenBank/DDBJ whole genome shotgun (WGS) entry which is preliminary data.</text>
</comment>
<dbReference type="Pfam" id="PF01979">
    <property type="entry name" value="Amidohydro_1"/>
    <property type="match status" value="1"/>
</dbReference>
<proteinExistence type="predicted"/>
<evidence type="ECO:0000313" key="3">
    <source>
        <dbReference type="EMBL" id="PAB60817.1"/>
    </source>
</evidence>
<dbReference type="InterPro" id="IPR011059">
    <property type="entry name" value="Metal-dep_hydrolase_composite"/>
</dbReference>
<sequence>MYDIKIINGKIIDFNTEDLVLSNIGIKDGKIVSIGDCDEEANVVIDAKGKILSPGFIDIHMHEEVIGHSPDGDSYDIANRMLLMGVTTAVGGNCGNNRQNINEFFDFIDYNGSPLNYLLYVGHNFLRNKVGIKDRYRNASVSEIEEMKRLVNDAIEKGAIGISFGLEYSPGVTFEEIIEVINGAKGKKMILSAHYREDGDKSIESIKEMIEISKKTKFPMQISHLGSCIDRGMMKEFLKVIKKAIDEGVDVQADCYPYDAFSTFIGSAVFDEGCFEKWNKSYDSILLTEEPYRGKVCNEELFHKVRKEHPNMIVVAFVMNEDEVIEAIKAPFVLVASDGLYTKGQGHPRGAGTFPRVLGRYVREKEELNLIEAIKKMTLLPAKRLGLNNKGKIGIGLDADLVILNPDTIIDKATFENPTEPPSGIDFVILNGKITVKNNIIIENRVGRVIRRQELSKWGN</sequence>
<dbReference type="InterPro" id="IPR023100">
    <property type="entry name" value="D-aminoacylase_insert_dom_sf"/>
</dbReference>
<reference evidence="3 4" key="1">
    <citation type="submission" date="2017-06" db="EMBL/GenBank/DDBJ databases">
        <title>Draft genome sequence of anaerobic fermentative bacterium Anaeromicrobium sediminis DY2726D isolated from West Pacific Ocean sediments.</title>
        <authorList>
            <person name="Zeng X."/>
        </authorList>
    </citation>
    <scope>NUCLEOTIDE SEQUENCE [LARGE SCALE GENOMIC DNA]</scope>
    <source>
        <strain evidence="3 4">DY2726D</strain>
    </source>
</reference>
<feature type="domain" description="Amidohydrolase-related" evidence="2">
    <location>
        <begin position="51"/>
        <end position="434"/>
    </location>
</feature>
<dbReference type="InterPro" id="IPR006680">
    <property type="entry name" value="Amidohydro-rel"/>
</dbReference>
<dbReference type="OrthoDB" id="9775607at2"/>
<keyword evidence="4" id="KW-1185">Reference proteome</keyword>
<dbReference type="Gene3D" id="2.30.40.10">
    <property type="entry name" value="Urease, subunit C, domain 1"/>
    <property type="match status" value="1"/>
</dbReference>
<dbReference type="GO" id="GO:0016811">
    <property type="term" value="F:hydrolase activity, acting on carbon-nitrogen (but not peptide) bonds, in linear amides"/>
    <property type="evidence" value="ECO:0007669"/>
    <property type="project" value="InterPro"/>
</dbReference>
<dbReference type="InterPro" id="IPR050378">
    <property type="entry name" value="Metallo-dep_Hydrolases_sf"/>
</dbReference>
<dbReference type="Gene3D" id="3.20.20.140">
    <property type="entry name" value="Metal-dependent hydrolases"/>
    <property type="match status" value="1"/>
</dbReference>
<dbReference type="Gene3D" id="3.30.1490.130">
    <property type="entry name" value="D-aminoacylase. Domain 3"/>
    <property type="match status" value="1"/>
</dbReference>
<dbReference type="EMBL" id="NIBG01000002">
    <property type="protein sequence ID" value="PAB60817.1"/>
    <property type="molecule type" value="Genomic_DNA"/>
</dbReference>
<dbReference type="Proteomes" id="UP000216024">
    <property type="component" value="Unassembled WGS sequence"/>
</dbReference>
<dbReference type="SUPFAM" id="SSF51556">
    <property type="entry name" value="Metallo-dependent hydrolases"/>
    <property type="match status" value="1"/>
</dbReference>
<dbReference type="SUPFAM" id="SSF51338">
    <property type="entry name" value="Composite domain of metallo-dependent hydrolases"/>
    <property type="match status" value="1"/>
</dbReference>
<dbReference type="PANTHER" id="PTHR11647:SF1">
    <property type="entry name" value="COLLAPSIN RESPONSE MEDIATOR PROTEIN"/>
    <property type="match status" value="1"/>
</dbReference>
<dbReference type="InterPro" id="IPR032466">
    <property type="entry name" value="Metal_Hydrolase"/>
</dbReference>
<organism evidence="3 4">
    <name type="scientific">Anaeromicrobium sediminis</name>
    <dbReference type="NCBI Taxonomy" id="1478221"/>
    <lineage>
        <taxon>Bacteria</taxon>
        <taxon>Bacillati</taxon>
        <taxon>Bacillota</taxon>
        <taxon>Clostridia</taxon>
        <taxon>Peptostreptococcales</taxon>
        <taxon>Thermotaleaceae</taxon>
        <taxon>Anaeromicrobium</taxon>
    </lineage>
</organism>
<dbReference type="RefSeq" id="WP_095131411.1">
    <property type="nucleotide sequence ID" value="NZ_NIBG01000002.1"/>
</dbReference>
<keyword evidence="3" id="KW-0378">Hydrolase</keyword>
<accession>A0A267MN05</accession>
<name>A0A267MN05_9FIRM</name>
<comment type="cofactor">
    <cofactor evidence="1">
        <name>Zn(2+)</name>
        <dbReference type="ChEBI" id="CHEBI:29105"/>
    </cofactor>
</comment>